<dbReference type="AlphaFoldDB" id="A0A7W9GUJ9"/>
<dbReference type="GO" id="GO:0050661">
    <property type="term" value="F:NADP binding"/>
    <property type="evidence" value="ECO:0007669"/>
    <property type="project" value="InterPro"/>
</dbReference>
<dbReference type="Gene3D" id="1.10.1040.10">
    <property type="entry name" value="N-(1-d-carboxylethyl)-l-norvaline Dehydrogenase, domain 2"/>
    <property type="match status" value="1"/>
</dbReference>
<comment type="similarity">
    <text evidence="1">Belongs to the HIBADH-related family.</text>
</comment>
<evidence type="ECO:0000256" key="1">
    <source>
        <dbReference type="ARBA" id="ARBA00009080"/>
    </source>
</evidence>
<evidence type="ECO:0000256" key="4">
    <source>
        <dbReference type="PIRSR" id="PIRSR000103-1"/>
    </source>
</evidence>
<dbReference type="RefSeq" id="WP_184826099.1">
    <property type="nucleotide sequence ID" value="NZ_JACHMM010000001.1"/>
</dbReference>
<keyword evidence="3" id="KW-0520">NAD</keyword>
<accession>A0A7W9GUJ9</accession>
<dbReference type="PIRSF" id="PIRSF000103">
    <property type="entry name" value="HIBADH"/>
    <property type="match status" value="1"/>
</dbReference>
<dbReference type="GO" id="GO:0016491">
    <property type="term" value="F:oxidoreductase activity"/>
    <property type="evidence" value="ECO:0007669"/>
    <property type="project" value="UniProtKB-KW"/>
</dbReference>
<dbReference type="InterPro" id="IPR036291">
    <property type="entry name" value="NAD(P)-bd_dom_sf"/>
</dbReference>
<name>A0A7W9GUJ9_9ACTN</name>
<gene>
    <name evidence="7" type="ORF">HD601_004782</name>
</gene>
<proteinExistence type="inferred from homology"/>
<evidence type="ECO:0000256" key="3">
    <source>
        <dbReference type="ARBA" id="ARBA00023027"/>
    </source>
</evidence>
<organism evidence="7 8">
    <name type="scientific">Jiangella mangrovi</name>
    <dbReference type="NCBI Taxonomy" id="1524084"/>
    <lineage>
        <taxon>Bacteria</taxon>
        <taxon>Bacillati</taxon>
        <taxon>Actinomycetota</taxon>
        <taxon>Actinomycetes</taxon>
        <taxon>Jiangellales</taxon>
        <taxon>Jiangellaceae</taxon>
        <taxon>Jiangella</taxon>
    </lineage>
</organism>
<dbReference type="InterPro" id="IPR015815">
    <property type="entry name" value="HIBADH-related"/>
</dbReference>
<keyword evidence="8" id="KW-1185">Reference proteome</keyword>
<keyword evidence="2" id="KW-0560">Oxidoreductase</keyword>
<dbReference type="PROSITE" id="PS00895">
    <property type="entry name" value="3_HYDROXYISOBUT_DH"/>
    <property type="match status" value="1"/>
</dbReference>
<dbReference type="SUPFAM" id="SSF51735">
    <property type="entry name" value="NAD(P)-binding Rossmann-fold domains"/>
    <property type="match status" value="1"/>
</dbReference>
<dbReference type="GO" id="GO:0051287">
    <property type="term" value="F:NAD binding"/>
    <property type="evidence" value="ECO:0007669"/>
    <property type="project" value="InterPro"/>
</dbReference>
<dbReference type="InterPro" id="IPR008927">
    <property type="entry name" value="6-PGluconate_DH-like_C_sf"/>
</dbReference>
<evidence type="ECO:0000313" key="7">
    <source>
        <dbReference type="EMBL" id="MBB5790207.1"/>
    </source>
</evidence>
<dbReference type="GO" id="GO:0016054">
    <property type="term" value="P:organic acid catabolic process"/>
    <property type="evidence" value="ECO:0007669"/>
    <property type="project" value="UniProtKB-ARBA"/>
</dbReference>
<comment type="caution">
    <text evidence="7">The sequence shown here is derived from an EMBL/GenBank/DDBJ whole genome shotgun (WGS) entry which is preliminary data.</text>
</comment>
<protein>
    <submittedName>
        <fullName evidence="7">3-hydroxyisobutyrate dehydrogenase-like beta-hydroxyacid dehydrogenase</fullName>
    </submittedName>
</protein>
<dbReference type="PANTHER" id="PTHR43060">
    <property type="entry name" value="3-HYDROXYISOBUTYRATE DEHYDROGENASE-LIKE 1, MITOCHONDRIAL-RELATED"/>
    <property type="match status" value="1"/>
</dbReference>
<dbReference type="Pfam" id="PF14833">
    <property type="entry name" value="NAD_binding_11"/>
    <property type="match status" value="1"/>
</dbReference>
<evidence type="ECO:0000259" key="6">
    <source>
        <dbReference type="Pfam" id="PF14833"/>
    </source>
</evidence>
<feature type="domain" description="3-hydroxyisobutyrate dehydrogenase-like NAD-binding" evidence="6">
    <location>
        <begin position="173"/>
        <end position="267"/>
    </location>
</feature>
<evidence type="ECO:0000313" key="8">
    <source>
        <dbReference type="Proteomes" id="UP000542813"/>
    </source>
</evidence>
<dbReference type="EMBL" id="JACHMM010000001">
    <property type="protein sequence ID" value="MBB5790207.1"/>
    <property type="molecule type" value="Genomic_DNA"/>
</dbReference>
<dbReference type="InterPro" id="IPR002204">
    <property type="entry name" value="3-OH-isobutyrate_DH-rel_CS"/>
</dbReference>
<dbReference type="PANTHER" id="PTHR43060:SF15">
    <property type="entry name" value="3-HYDROXYISOBUTYRATE DEHYDROGENASE-LIKE 1, MITOCHONDRIAL-RELATED"/>
    <property type="match status" value="1"/>
</dbReference>
<feature type="active site" evidence="4">
    <location>
        <position position="179"/>
    </location>
</feature>
<dbReference type="InterPro" id="IPR029154">
    <property type="entry name" value="HIBADH-like_NADP-bd"/>
</dbReference>
<reference evidence="7 8" key="1">
    <citation type="submission" date="2020-08" db="EMBL/GenBank/DDBJ databases">
        <title>Sequencing the genomes of 1000 actinobacteria strains.</title>
        <authorList>
            <person name="Klenk H.-P."/>
        </authorList>
    </citation>
    <scope>NUCLEOTIDE SEQUENCE [LARGE SCALE GENOMIC DNA]</scope>
    <source>
        <strain evidence="7 8">DSM 102122</strain>
    </source>
</reference>
<dbReference type="SUPFAM" id="SSF48179">
    <property type="entry name" value="6-phosphogluconate dehydrogenase C-terminal domain-like"/>
    <property type="match status" value="1"/>
</dbReference>
<evidence type="ECO:0000256" key="2">
    <source>
        <dbReference type="ARBA" id="ARBA00023002"/>
    </source>
</evidence>
<evidence type="ECO:0000259" key="5">
    <source>
        <dbReference type="Pfam" id="PF03446"/>
    </source>
</evidence>
<dbReference type="Proteomes" id="UP000542813">
    <property type="component" value="Unassembled WGS sequence"/>
</dbReference>
<dbReference type="Pfam" id="PF03446">
    <property type="entry name" value="NAD_binding_2"/>
    <property type="match status" value="1"/>
</dbReference>
<dbReference type="InterPro" id="IPR013328">
    <property type="entry name" value="6PGD_dom2"/>
</dbReference>
<sequence>MSMGTITKDAGIAVIGLGKMGFPMARNLAAAGYRVVVFDIDADRAAALAEHGVEAAASPAEAAARSAAALVVVGFDNEVQAVVSGENGLLTSPPEGYVIAVCSTVEPRTSTDAAELAKARGAHVVDASLCRGEPSAEDGSLLVMCGGEDEHLDFIQPVLEVVGSDVHRLGGVGAGQVGKMLNNFLLWNSVVANYEAMRLGARLGVDLEPLRQSLLQSSGNNWALETWLRSRPMPWAEKDMRIMMQYADEAALPMPLAGLIRETIKEIKIVKNAWTEGGGRKSSMDDFTRAHI</sequence>
<feature type="domain" description="6-phosphogluconate dehydrogenase NADP-binding" evidence="5">
    <location>
        <begin position="12"/>
        <end position="167"/>
    </location>
</feature>
<dbReference type="InterPro" id="IPR006115">
    <property type="entry name" value="6PGDH_NADP-bd"/>
</dbReference>
<dbReference type="Gene3D" id="3.40.50.720">
    <property type="entry name" value="NAD(P)-binding Rossmann-like Domain"/>
    <property type="match status" value="1"/>
</dbReference>